<keyword evidence="2" id="KW-0812">Transmembrane</keyword>
<feature type="transmembrane region" description="Helical" evidence="2">
    <location>
        <begin position="199"/>
        <end position="217"/>
    </location>
</feature>
<evidence type="ECO:0000313" key="3">
    <source>
        <dbReference type="EMBL" id="ADI05878.1"/>
    </source>
</evidence>
<dbReference type="KEGG" id="sbh:SBI_02757"/>
<feature type="region of interest" description="Disordered" evidence="1">
    <location>
        <begin position="164"/>
        <end position="194"/>
    </location>
</feature>
<name>D7C2J5_STRBB</name>
<keyword evidence="4" id="KW-1185">Reference proteome</keyword>
<gene>
    <name evidence="3" type="ordered locus">SBI_02757</name>
</gene>
<evidence type="ECO:0000313" key="4">
    <source>
        <dbReference type="Proteomes" id="UP000000377"/>
    </source>
</evidence>
<dbReference type="Proteomes" id="UP000000377">
    <property type="component" value="Chromosome"/>
</dbReference>
<dbReference type="RefSeq" id="WP_014175355.1">
    <property type="nucleotide sequence ID" value="NC_016582.1"/>
</dbReference>
<organism evidence="3 4">
    <name type="scientific">Streptomyces bingchenggensis (strain BCW-1)</name>
    <dbReference type="NCBI Taxonomy" id="749414"/>
    <lineage>
        <taxon>Bacteria</taxon>
        <taxon>Bacillati</taxon>
        <taxon>Actinomycetota</taxon>
        <taxon>Actinomycetes</taxon>
        <taxon>Kitasatosporales</taxon>
        <taxon>Streptomycetaceae</taxon>
        <taxon>Streptomyces</taxon>
    </lineage>
</organism>
<sequence>MESVEWWPFLISRGRRTPFRTVVVPGLPGADGLEPVLLDAAGGKPTPEGQLRFRVIERSDADDLALVFRVIRPDPAEAGERQGPLHDAHSRPIYLIEGVLRTLPAVTSDGGPRPWVPQGALRTAHEHNVPAFQRFWQTDRYDLAPVRSKALSFPANASAERAQWSVSPPFRARARRPAKPDPPPPPPPPPAAGSRRGRLLLWWGALLVLAVVLAFVLSG</sequence>
<keyword evidence="2" id="KW-0472">Membrane</keyword>
<dbReference type="STRING" id="749414.SBI_02757"/>
<evidence type="ECO:0000256" key="1">
    <source>
        <dbReference type="SAM" id="MobiDB-lite"/>
    </source>
</evidence>
<proteinExistence type="predicted"/>
<dbReference type="HOGENOM" id="CLU_1228108_0_0_11"/>
<keyword evidence="2" id="KW-1133">Transmembrane helix</keyword>
<dbReference type="EMBL" id="CP002047">
    <property type="protein sequence ID" value="ADI05878.1"/>
    <property type="molecule type" value="Genomic_DNA"/>
</dbReference>
<protein>
    <submittedName>
        <fullName evidence="3">WD-40 repeat-containing protein</fullName>
    </submittedName>
</protein>
<feature type="compositionally biased region" description="Pro residues" evidence="1">
    <location>
        <begin position="180"/>
        <end position="191"/>
    </location>
</feature>
<accession>D7C2J5</accession>
<dbReference type="PATRIC" id="fig|749414.3.peg.2850"/>
<reference evidence="3 4" key="1">
    <citation type="journal article" date="2010" name="J. Bacteriol.">
        <title>Genome sequence of the milbemycin-producing bacterium Streptomyces bingchenggensis.</title>
        <authorList>
            <person name="Wang X.J."/>
            <person name="Yan Y.J."/>
            <person name="Zhang B."/>
            <person name="An J."/>
            <person name="Wang J.J."/>
            <person name="Tian J."/>
            <person name="Jiang L."/>
            <person name="Chen Y.H."/>
            <person name="Huang S.X."/>
            <person name="Yin M."/>
            <person name="Zhang J."/>
            <person name="Gao A.L."/>
            <person name="Liu C.X."/>
            <person name="Zhu Z.X."/>
            <person name="Xiang W.S."/>
        </authorList>
    </citation>
    <scope>NUCLEOTIDE SEQUENCE [LARGE SCALE GENOMIC DNA]</scope>
    <source>
        <strain evidence="3 4">BCW-1</strain>
    </source>
</reference>
<dbReference type="AlphaFoldDB" id="D7C2J5"/>
<evidence type="ECO:0000256" key="2">
    <source>
        <dbReference type="SAM" id="Phobius"/>
    </source>
</evidence>